<dbReference type="Pfam" id="PF11797">
    <property type="entry name" value="WxLIP_HBD"/>
    <property type="match status" value="1"/>
</dbReference>
<keyword evidence="1" id="KW-0812">Transmembrane</keyword>
<dbReference type="STRING" id="154621.RV11_GL001255"/>
<dbReference type="OrthoDB" id="2193124at2"/>
<keyword evidence="1" id="KW-0472">Membrane</keyword>
<evidence type="ECO:0000256" key="1">
    <source>
        <dbReference type="SAM" id="Phobius"/>
    </source>
</evidence>
<protein>
    <submittedName>
        <fullName evidence="4">Uncharacterized protein</fullName>
    </submittedName>
</protein>
<proteinExistence type="predicted"/>
<feature type="domain" description="WxL Interacting Protein peptidoglycan binding" evidence="2">
    <location>
        <begin position="34"/>
        <end position="154"/>
    </location>
</feature>
<reference evidence="4 5" key="1">
    <citation type="submission" date="2013-02" db="EMBL/GenBank/DDBJ databases">
        <title>The Genome Sequence of Enterococcus phoeniculicola BAA-412.</title>
        <authorList>
            <consortium name="The Broad Institute Genome Sequencing Platform"/>
            <consortium name="The Broad Institute Genome Sequencing Center for Infectious Disease"/>
            <person name="Earl A.M."/>
            <person name="Gilmore M.S."/>
            <person name="Lebreton F."/>
            <person name="Walker B."/>
            <person name="Young S.K."/>
            <person name="Zeng Q."/>
            <person name="Gargeya S."/>
            <person name="Fitzgerald M."/>
            <person name="Haas B."/>
            <person name="Abouelleil A."/>
            <person name="Alvarado L."/>
            <person name="Arachchi H.M."/>
            <person name="Berlin A.M."/>
            <person name="Chapman S.B."/>
            <person name="Dewar J."/>
            <person name="Goldberg J."/>
            <person name="Griggs A."/>
            <person name="Gujja S."/>
            <person name="Hansen M."/>
            <person name="Howarth C."/>
            <person name="Imamovic A."/>
            <person name="Larimer J."/>
            <person name="McCowan C."/>
            <person name="Murphy C."/>
            <person name="Neiman D."/>
            <person name="Pearson M."/>
            <person name="Priest M."/>
            <person name="Roberts A."/>
            <person name="Saif S."/>
            <person name="Shea T."/>
            <person name="Sisk P."/>
            <person name="Sykes S."/>
            <person name="Wortman J."/>
            <person name="Nusbaum C."/>
            <person name="Birren B."/>
        </authorList>
    </citation>
    <scope>NUCLEOTIDE SEQUENCE [LARGE SCALE GENOMIC DNA]</scope>
    <source>
        <strain evidence="4 5">ATCC BAA-412</strain>
    </source>
</reference>
<keyword evidence="5" id="KW-1185">Reference proteome</keyword>
<evidence type="ECO:0000313" key="5">
    <source>
        <dbReference type="Proteomes" id="UP000013785"/>
    </source>
</evidence>
<accession>R3WW74</accession>
<dbReference type="PATRIC" id="fig|1158610.3.peg.803"/>
<sequence>MQQSLRRTPLIVIIFGLLFLFPLSVAVADSLDSFEAQIQLPENQKNKEISYFDLTLKPKEKQTVFITLKNTSKQTIELSVGFHRAITNHSGVIEYSGINKDTTKSMPYNIEELVNVNKESITLSPDEEKELPVEIKMPEKSFDGVLAGGIYFEEISTEKVDGNIKNIFSREIALLLHNHSKVIQPEVLISDAKATQENYRNIVAVTMENTKPTYIKDVQVDYQLLLDGKEVTKGSQEQMSMAPNSGFIYHIPLEGETFKAGNYEVVFNVKSKEKKWSARPTFTIEAKKAESLNKQDVTVESKSIPWYIIALVGLLIVQAVVVFLLVRRNKRLKS</sequence>
<dbReference type="InterPro" id="IPR021759">
    <property type="entry name" value="WxLIP_HBD"/>
</dbReference>
<feature type="domain" description="WxL Interacting Protein host binding" evidence="3">
    <location>
        <begin position="162"/>
        <end position="294"/>
    </location>
</feature>
<dbReference type="eggNOG" id="COG4072">
    <property type="taxonomic scope" value="Bacteria"/>
</dbReference>
<name>R3WW74_9ENTE</name>
<feature type="transmembrane region" description="Helical" evidence="1">
    <location>
        <begin position="304"/>
        <end position="326"/>
    </location>
</feature>
<dbReference type="RefSeq" id="WP_010767498.1">
    <property type="nucleotide sequence ID" value="NZ_ASWE01000002.1"/>
</dbReference>
<keyword evidence="1" id="KW-1133">Transmembrane helix</keyword>
<dbReference type="Proteomes" id="UP000013785">
    <property type="component" value="Unassembled WGS sequence"/>
</dbReference>
<dbReference type="InterPro" id="IPR010317">
    <property type="entry name" value="WxLIP_PGBD"/>
</dbReference>
<gene>
    <name evidence="4" type="ORF">UC3_00825</name>
</gene>
<dbReference type="AlphaFoldDB" id="R3WW74"/>
<dbReference type="HOGENOM" id="CLU_051987_1_0_9"/>
<dbReference type="Pfam" id="PF06030">
    <property type="entry name" value="WxLIP_PGBD"/>
    <property type="match status" value="1"/>
</dbReference>
<evidence type="ECO:0000259" key="2">
    <source>
        <dbReference type="Pfam" id="PF06030"/>
    </source>
</evidence>
<evidence type="ECO:0000313" key="4">
    <source>
        <dbReference type="EMBL" id="EOL46020.1"/>
    </source>
</evidence>
<dbReference type="EMBL" id="AJAT01000011">
    <property type="protein sequence ID" value="EOL46020.1"/>
    <property type="molecule type" value="Genomic_DNA"/>
</dbReference>
<organism evidence="4 5">
    <name type="scientific">Enterococcus phoeniculicola ATCC BAA-412</name>
    <dbReference type="NCBI Taxonomy" id="1158610"/>
    <lineage>
        <taxon>Bacteria</taxon>
        <taxon>Bacillati</taxon>
        <taxon>Bacillota</taxon>
        <taxon>Bacilli</taxon>
        <taxon>Lactobacillales</taxon>
        <taxon>Enterococcaceae</taxon>
        <taxon>Enterococcus</taxon>
    </lineage>
</organism>
<comment type="caution">
    <text evidence="4">The sequence shown here is derived from an EMBL/GenBank/DDBJ whole genome shotgun (WGS) entry which is preliminary data.</text>
</comment>
<evidence type="ECO:0000259" key="3">
    <source>
        <dbReference type="Pfam" id="PF11797"/>
    </source>
</evidence>